<feature type="region of interest" description="Disordered" evidence="10">
    <location>
        <begin position="82"/>
        <end position="117"/>
    </location>
</feature>
<evidence type="ECO:0000256" key="8">
    <source>
        <dbReference type="ARBA" id="ARBA00022989"/>
    </source>
</evidence>
<evidence type="ECO:0000256" key="2">
    <source>
        <dbReference type="ARBA" id="ARBA00006555"/>
    </source>
</evidence>
<evidence type="ECO:0000256" key="10">
    <source>
        <dbReference type="SAM" id="MobiDB-lite"/>
    </source>
</evidence>
<evidence type="ECO:0000256" key="5">
    <source>
        <dbReference type="ARBA" id="ARBA00022519"/>
    </source>
</evidence>
<dbReference type="SUPFAM" id="SSF74653">
    <property type="entry name" value="TolA/TonB C-terminal domain"/>
    <property type="match status" value="1"/>
</dbReference>
<reference evidence="12 13" key="1">
    <citation type="submission" date="2019-10" db="EMBL/GenBank/DDBJ databases">
        <title>Lysobacter alkalisoli sp. nov., isolated from saline-alkaline soil.</title>
        <authorList>
            <person name="Sun J.-Q."/>
        </authorList>
    </citation>
    <scope>NUCLEOTIDE SEQUENCE [LARGE SCALE GENOMIC DNA]</scope>
    <source>
        <strain evidence="12 13">KCTC 42381</strain>
    </source>
</reference>
<comment type="similarity">
    <text evidence="2">Belongs to the TonB family.</text>
</comment>
<proteinExistence type="inferred from homology"/>
<dbReference type="InterPro" id="IPR051045">
    <property type="entry name" value="TonB-dependent_transducer"/>
</dbReference>
<evidence type="ECO:0000313" key="12">
    <source>
        <dbReference type="EMBL" id="KAB8190479.1"/>
    </source>
</evidence>
<evidence type="ECO:0000259" key="11">
    <source>
        <dbReference type="PROSITE" id="PS52015"/>
    </source>
</evidence>
<evidence type="ECO:0000256" key="3">
    <source>
        <dbReference type="ARBA" id="ARBA00022448"/>
    </source>
</evidence>
<comment type="caution">
    <text evidence="12">The sequence shown here is derived from an EMBL/GenBank/DDBJ whole genome shotgun (WGS) entry which is preliminary data.</text>
</comment>
<keyword evidence="6" id="KW-0812">Transmembrane</keyword>
<feature type="domain" description="TonB C-terminal" evidence="11">
    <location>
        <begin position="156"/>
        <end position="246"/>
    </location>
</feature>
<evidence type="ECO:0000256" key="4">
    <source>
        <dbReference type="ARBA" id="ARBA00022475"/>
    </source>
</evidence>
<dbReference type="GO" id="GO:0015031">
    <property type="term" value="P:protein transport"/>
    <property type="evidence" value="ECO:0007669"/>
    <property type="project" value="UniProtKB-KW"/>
</dbReference>
<keyword evidence="4" id="KW-1003">Cell membrane</keyword>
<evidence type="ECO:0000256" key="1">
    <source>
        <dbReference type="ARBA" id="ARBA00004383"/>
    </source>
</evidence>
<evidence type="ECO:0000256" key="9">
    <source>
        <dbReference type="ARBA" id="ARBA00023136"/>
    </source>
</evidence>
<dbReference type="GO" id="GO:0055085">
    <property type="term" value="P:transmembrane transport"/>
    <property type="evidence" value="ECO:0007669"/>
    <property type="project" value="InterPro"/>
</dbReference>
<keyword evidence="7" id="KW-0653">Protein transport</keyword>
<evidence type="ECO:0000313" key="13">
    <source>
        <dbReference type="Proteomes" id="UP000320431"/>
    </source>
</evidence>
<organism evidence="12 13">
    <name type="scientific">Marilutibacter maris</name>
    <dbReference type="NCBI Taxonomy" id="1605891"/>
    <lineage>
        <taxon>Bacteria</taxon>
        <taxon>Pseudomonadati</taxon>
        <taxon>Pseudomonadota</taxon>
        <taxon>Gammaproteobacteria</taxon>
        <taxon>Lysobacterales</taxon>
        <taxon>Lysobacteraceae</taxon>
        <taxon>Marilutibacter</taxon>
    </lineage>
</organism>
<keyword evidence="8" id="KW-1133">Transmembrane helix</keyword>
<dbReference type="InterPro" id="IPR006260">
    <property type="entry name" value="TonB/TolA_C"/>
</dbReference>
<dbReference type="PANTHER" id="PTHR33446:SF2">
    <property type="entry name" value="PROTEIN TONB"/>
    <property type="match status" value="1"/>
</dbReference>
<evidence type="ECO:0000256" key="6">
    <source>
        <dbReference type="ARBA" id="ARBA00022692"/>
    </source>
</evidence>
<feature type="region of interest" description="Disordered" evidence="10">
    <location>
        <begin position="1"/>
        <end position="25"/>
    </location>
</feature>
<feature type="compositionally biased region" description="Basic and acidic residues" evidence="10">
    <location>
        <begin position="13"/>
        <end position="25"/>
    </location>
</feature>
<dbReference type="Proteomes" id="UP000320431">
    <property type="component" value="Unassembled WGS sequence"/>
</dbReference>
<sequence length="246" mass="26755">MTPSFPFGQQHVEQQHADPRHGEGSRFERWRAALADGNGPDVNRILAMAAMIVLHLVAVMLLLRPQSIEPVEAKQETILVEPIKLDQPPPPPVPVPVERTPTAPVRQPSPPVRQPDPLPDSQALDIHVPPVDTVGETTDVIADNAIDDGPPDLSPMTGARLAYASAPAPRYPVKAVREGRSGTVLLQVVVDETGQPIEVTVSRSSGHRDLDQAAVRQVLKSWRFQPATRDGHPIRAIGLVPVDFRL</sequence>
<accession>A0A508AQT2</accession>
<dbReference type="RefSeq" id="WP_141482065.1">
    <property type="nucleotide sequence ID" value="NZ_VICD02000133.1"/>
</dbReference>
<keyword evidence="5" id="KW-0997">Cell inner membrane</keyword>
<keyword evidence="3" id="KW-0813">Transport</keyword>
<feature type="compositionally biased region" description="Pro residues" evidence="10">
    <location>
        <begin position="107"/>
        <end position="117"/>
    </location>
</feature>
<dbReference type="PROSITE" id="PS52015">
    <property type="entry name" value="TONB_CTD"/>
    <property type="match status" value="1"/>
</dbReference>
<dbReference type="PANTHER" id="PTHR33446">
    <property type="entry name" value="PROTEIN TONB-RELATED"/>
    <property type="match status" value="1"/>
</dbReference>
<dbReference type="GO" id="GO:0098797">
    <property type="term" value="C:plasma membrane protein complex"/>
    <property type="evidence" value="ECO:0007669"/>
    <property type="project" value="TreeGrafter"/>
</dbReference>
<dbReference type="AlphaFoldDB" id="A0A508AQT2"/>
<dbReference type="Gene3D" id="3.30.1150.10">
    <property type="match status" value="1"/>
</dbReference>
<gene>
    <name evidence="12" type="ORF">FKV24_008480</name>
</gene>
<dbReference type="InterPro" id="IPR037682">
    <property type="entry name" value="TonB_C"/>
</dbReference>
<dbReference type="Pfam" id="PF03544">
    <property type="entry name" value="TonB_C"/>
    <property type="match status" value="1"/>
</dbReference>
<name>A0A508AQT2_9GAMM</name>
<keyword evidence="9" id="KW-0472">Membrane</keyword>
<comment type="subcellular location">
    <subcellularLocation>
        <location evidence="1">Cell inner membrane</location>
        <topology evidence="1">Single-pass membrane protein</topology>
        <orientation evidence="1">Periplasmic side</orientation>
    </subcellularLocation>
</comment>
<protein>
    <submittedName>
        <fullName evidence="12">TonB family protein</fullName>
    </submittedName>
</protein>
<evidence type="ECO:0000256" key="7">
    <source>
        <dbReference type="ARBA" id="ARBA00022927"/>
    </source>
</evidence>
<dbReference type="NCBIfam" id="TIGR01352">
    <property type="entry name" value="tonB_Cterm"/>
    <property type="match status" value="1"/>
</dbReference>
<dbReference type="EMBL" id="VICD02000133">
    <property type="protein sequence ID" value="KAB8190479.1"/>
    <property type="molecule type" value="Genomic_DNA"/>
</dbReference>
<dbReference type="GO" id="GO:0031992">
    <property type="term" value="F:energy transducer activity"/>
    <property type="evidence" value="ECO:0007669"/>
    <property type="project" value="TreeGrafter"/>
</dbReference>